<evidence type="ECO:0000256" key="10">
    <source>
        <dbReference type="ARBA" id="ARBA00023136"/>
    </source>
</evidence>
<feature type="transmembrane region" description="Helical" evidence="12">
    <location>
        <begin position="33"/>
        <end position="49"/>
    </location>
</feature>
<evidence type="ECO:0000256" key="12">
    <source>
        <dbReference type="SAM" id="Phobius"/>
    </source>
</evidence>
<evidence type="ECO:0000256" key="5">
    <source>
        <dbReference type="ARBA" id="ARBA00022448"/>
    </source>
</evidence>
<dbReference type="InterPro" id="IPR030922">
    <property type="entry name" value="LptF"/>
</dbReference>
<evidence type="ECO:0000256" key="2">
    <source>
        <dbReference type="ARBA" id="ARBA00004429"/>
    </source>
</evidence>
<dbReference type="EMBL" id="SMMU01000010">
    <property type="protein sequence ID" value="TCL31833.1"/>
    <property type="molecule type" value="Genomic_DNA"/>
</dbReference>
<keyword evidence="7" id="KW-0997">Cell inner membrane</keyword>
<keyword evidence="9 12" id="KW-1133">Transmembrane helix</keyword>
<dbReference type="GO" id="GO:0043190">
    <property type="term" value="C:ATP-binding cassette (ABC) transporter complex"/>
    <property type="evidence" value="ECO:0007669"/>
    <property type="project" value="InterPro"/>
</dbReference>
<dbReference type="Pfam" id="PF03739">
    <property type="entry name" value="LptF_LptG"/>
    <property type="match status" value="1"/>
</dbReference>
<proteinExistence type="inferred from homology"/>
<evidence type="ECO:0000256" key="9">
    <source>
        <dbReference type="ARBA" id="ARBA00022989"/>
    </source>
</evidence>
<dbReference type="PANTHER" id="PTHR33529">
    <property type="entry name" value="SLR0882 PROTEIN-RELATED"/>
    <property type="match status" value="1"/>
</dbReference>
<accession>A0A4R1PVW8</accession>
<evidence type="ECO:0000256" key="3">
    <source>
        <dbReference type="ARBA" id="ARBA00007725"/>
    </source>
</evidence>
<keyword evidence="6" id="KW-1003">Cell membrane</keyword>
<feature type="transmembrane region" description="Helical" evidence="12">
    <location>
        <begin position="312"/>
        <end position="329"/>
    </location>
</feature>
<keyword evidence="10 12" id="KW-0472">Membrane</keyword>
<evidence type="ECO:0000313" key="14">
    <source>
        <dbReference type="Proteomes" id="UP000295169"/>
    </source>
</evidence>
<reference evidence="13 14" key="1">
    <citation type="submission" date="2019-03" db="EMBL/GenBank/DDBJ databases">
        <title>Genomic Encyclopedia of Type Strains, Phase IV (KMG-IV): sequencing the most valuable type-strain genomes for metagenomic binning, comparative biology and taxonomic classification.</title>
        <authorList>
            <person name="Goeker M."/>
        </authorList>
    </citation>
    <scope>NUCLEOTIDE SEQUENCE [LARGE SCALE GENOMIC DNA]</scope>
    <source>
        <strain evidence="13 14">DSM 2286</strain>
    </source>
</reference>
<name>A0A4R1PVW8_9GAMM</name>
<evidence type="ECO:0000256" key="7">
    <source>
        <dbReference type="ARBA" id="ARBA00022519"/>
    </source>
</evidence>
<evidence type="ECO:0000313" key="13">
    <source>
        <dbReference type="EMBL" id="TCL31833.1"/>
    </source>
</evidence>
<dbReference type="NCBIfam" id="TIGR04407">
    <property type="entry name" value="LptF_YjgP"/>
    <property type="match status" value="1"/>
</dbReference>
<dbReference type="GO" id="GO:0015920">
    <property type="term" value="P:lipopolysaccharide transport"/>
    <property type="evidence" value="ECO:0007669"/>
    <property type="project" value="TreeGrafter"/>
</dbReference>
<dbReference type="PANTHER" id="PTHR33529:SF7">
    <property type="entry name" value="LIPOPOLYSACCHARIDE EXPORT SYSTEM PERMEASE PROTEIN LPTF"/>
    <property type="match status" value="1"/>
</dbReference>
<comment type="subcellular location">
    <subcellularLocation>
        <location evidence="2">Cell inner membrane</location>
        <topology evidence="2">Multi-pass membrane protein</topology>
    </subcellularLocation>
</comment>
<gene>
    <name evidence="13" type="ORF">EV691_11013</name>
</gene>
<comment type="caution">
    <text evidence="13">The sequence shown here is derived from an EMBL/GenBank/DDBJ whole genome shotgun (WGS) entry which is preliminary data.</text>
</comment>
<feature type="transmembrane region" description="Helical" evidence="12">
    <location>
        <begin position="341"/>
        <end position="363"/>
    </location>
</feature>
<evidence type="ECO:0000256" key="4">
    <source>
        <dbReference type="ARBA" id="ARBA00014213"/>
    </source>
</evidence>
<dbReference type="Proteomes" id="UP000295169">
    <property type="component" value="Unassembled WGS sequence"/>
</dbReference>
<comment type="subunit">
    <text evidence="11">Component of the lipopolysaccharide transport and assembly complex. The LptBFG transporter is composed of two ATP-binding proteins (LptB) and two transmembrane proteins (LptF and LptG).</text>
</comment>
<evidence type="ECO:0000256" key="8">
    <source>
        <dbReference type="ARBA" id="ARBA00022692"/>
    </source>
</evidence>
<evidence type="ECO:0000256" key="11">
    <source>
        <dbReference type="ARBA" id="ARBA00026081"/>
    </source>
</evidence>
<protein>
    <recommendedName>
        <fullName evidence="4">Lipopolysaccharide export system permease protein LptF</fullName>
    </recommendedName>
</protein>
<comment type="function">
    <text evidence="1">Part of the ABC transporter complex LptBFG involved in the translocation of lipopolysaccharide (LPS) from the inner membrane to the outer membrane.</text>
</comment>
<organism evidence="13 14">
    <name type="scientific">Azotobacter chroococcum</name>
    <dbReference type="NCBI Taxonomy" id="353"/>
    <lineage>
        <taxon>Bacteria</taxon>
        <taxon>Pseudomonadati</taxon>
        <taxon>Pseudomonadota</taxon>
        <taxon>Gammaproteobacteria</taxon>
        <taxon>Pseudomonadales</taxon>
        <taxon>Pseudomonadaceae</taxon>
        <taxon>Azotobacter</taxon>
    </lineage>
</organism>
<keyword evidence="5" id="KW-0813">Transport</keyword>
<feature type="transmembrane region" description="Helical" evidence="12">
    <location>
        <begin position="116"/>
        <end position="137"/>
    </location>
</feature>
<dbReference type="InterPro" id="IPR005495">
    <property type="entry name" value="LptG/LptF_permease"/>
</dbReference>
<sequence length="374" mass="41514">MHDRTHDTTGEEKVRVFMLLIERYVITEARRPLLVMLGILVFIFAAYSAERYLAEAANGTLALRVVFDIVVYKVLIALEVLIPVALYVSVVLSLGRLYHDSEITAVAAAGMSPLRIYKAVAILALPIAVGVAALSLYGRPWAYANAYRLEQESKSELDIHHLLAGRFNVNAENGRMILAEHIDHQSGRLQDVLIFDGGERKTRLYRSQEAWIADPDPYDPAIEMTHGTAYSLQHSGIQDKRILFKRMNIHLAPLETTAEFRRKAAPWQELAASSALPERAELQWRESRGVSTFILALLAIPLSRTAPRRGRFATLLPVTAVYAVIFYAGDICKSLVANGSLPLTPGLWLVPLAMGLVLIGLVVRERAIVRVKAA</sequence>
<dbReference type="GO" id="GO:0055085">
    <property type="term" value="P:transmembrane transport"/>
    <property type="evidence" value="ECO:0007669"/>
    <property type="project" value="InterPro"/>
</dbReference>
<evidence type="ECO:0000256" key="6">
    <source>
        <dbReference type="ARBA" id="ARBA00022475"/>
    </source>
</evidence>
<evidence type="ECO:0000256" key="1">
    <source>
        <dbReference type="ARBA" id="ARBA00002265"/>
    </source>
</evidence>
<comment type="similarity">
    <text evidence="3">Belongs to the LptF/LptG family.</text>
</comment>
<dbReference type="AlphaFoldDB" id="A0A4R1PVW8"/>
<feature type="transmembrane region" description="Helical" evidence="12">
    <location>
        <begin position="69"/>
        <end position="95"/>
    </location>
</feature>
<keyword evidence="8 12" id="KW-0812">Transmembrane</keyword>